<evidence type="ECO:0000313" key="1">
    <source>
        <dbReference type="EMBL" id="RRT31412.1"/>
    </source>
</evidence>
<dbReference type="Proteomes" id="UP000287651">
    <property type="component" value="Unassembled WGS sequence"/>
</dbReference>
<proteinExistence type="predicted"/>
<dbReference type="AlphaFoldDB" id="A0A426WXI2"/>
<organism evidence="1 2">
    <name type="scientific">Ensete ventricosum</name>
    <name type="common">Abyssinian banana</name>
    <name type="synonym">Musa ensete</name>
    <dbReference type="NCBI Taxonomy" id="4639"/>
    <lineage>
        <taxon>Eukaryota</taxon>
        <taxon>Viridiplantae</taxon>
        <taxon>Streptophyta</taxon>
        <taxon>Embryophyta</taxon>
        <taxon>Tracheophyta</taxon>
        <taxon>Spermatophyta</taxon>
        <taxon>Magnoliopsida</taxon>
        <taxon>Liliopsida</taxon>
        <taxon>Zingiberales</taxon>
        <taxon>Musaceae</taxon>
        <taxon>Ensete</taxon>
    </lineage>
</organism>
<dbReference type="EMBL" id="AMZH03040170">
    <property type="protein sequence ID" value="RRT31412.1"/>
    <property type="molecule type" value="Genomic_DNA"/>
</dbReference>
<accession>A0A426WXI2</accession>
<comment type="caution">
    <text evidence="1">The sequence shown here is derived from an EMBL/GenBank/DDBJ whole genome shotgun (WGS) entry which is preliminary data.</text>
</comment>
<reference evidence="1 2" key="1">
    <citation type="journal article" date="2014" name="Agronomy (Basel)">
        <title>A Draft Genome Sequence for Ensete ventricosum, the Drought-Tolerant Tree Against Hunger.</title>
        <authorList>
            <person name="Harrison J."/>
            <person name="Moore K.A."/>
            <person name="Paszkiewicz K."/>
            <person name="Jones T."/>
            <person name="Grant M."/>
            <person name="Ambacheew D."/>
            <person name="Muzemil S."/>
            <person name="Studholme D.J."/>
        </authorList>
    </citation>
    <scope>NUCLEOTIDE SEQUENCE [LARGE SCALE GENOMIC DNA]</scope>
</reference>
<sequence length="125" mass="13454">MHAVCMQRWLATARPPAGTVGHGLATYKWRSITAKAPLHGGGRLRPGPLQGAATRGHGRLWPARKGLLPADSPTASMGGDTCHRGGRPLAGWLSVAKGNRRRLFNEGEGRLGHLFEKKLVIPLRI</sequence>
<name>A0A426WXI2_ENSVE</name>
<protein>
    <submittedName>
        <fullName evidence="1">Uncharacterized protein</fullName>
    </submittedName>
</protein>
<gene>
    <name evidence="1" type="ORF">B296_00052686</name>
</gene>
<evidence type="ECO:0000313" key="2">
    <source>
        <dbReference type="Proteomes" id="UP000287651"/>
    </source>
</evidence>